<dbReference type="GO" id="GO:0005739">
    <property type="term" value="C:mitochondrion"/>
    <property type="evidence" value="ECO:0007669"/>
    <property type="project" value="TreeGrafter"/>
</dbReference>
<evidence type="ECO:0000313" key="1">
    <source>
        <dbReference type="EMBL" id="OOF90541.1"/>
    </source>
</evidence>
<dbReference type="OrthoDB" id="10003767at2759"/>
<dbReference type="InterPro" id="IPR051035">
    <property type="entry name" value="Mito_inheritance_9"/>
</dbReference>
<evidence type="ECO:0000313" key="2">
    <source>
        <dbReference type="Proteomes" id="UP000188318"/>
    </source>
</evidence>
<dbReference type="STRING" id="602072.A0A1R3R7T7"/>
<proteinExistence type="predicted"/>
<name>A0A1R3R7T7_ASPC5</name>
<organism evidence="1 2">
    <name type="scientific">Aspergillus carbonarius (strain ITEM 5010)</name>
    <dbReference type="NCBI Taxonomy" id="602072"/>
    <lineage>
        <taxon>Eukaryota</taxon>
        <taxon>Fungi</taxon>
        <taxon>Dikarya</taxon>
        <taxon>Ascomycota</taxon>
        <taxon>Pezizomycotina</taxon>
        <taxon>Eurotiomycetes</taxon>
        <taxon>Eurotiomycetidae</taxon>
        <taxon>Eurotiales</taxon>
        <taxon>Aspergillaceae</taxon>
        <taxon>Aspergillus</taxon>
        <taxon>Aspergillus subgen. Circumdati</taxon>
    </lineage>
</organism>
<sequence length="562" mass="64701">MSNARFLHSGNSNNSTMIGDRDNSDFFRFTRGRFLSDESHQLSQTYVQFEIDELARLAVRTAEIASDGSRKCMNIEKLPDGMHNKAIRFTMDNGFQVVGKVPNPNAGQAHFTTASEVATMDFLRNVMKIPVPNVLAWSSTSGNKVGAEYILMEDMRGVQLSKLWDQLEVDVKFKILRNIARYQEKWLDTTFSRYGSLYYKNDVGLTTPSVEYTDKSGVTIVDNRFTIGPSVSRQNNDDGRLEMHFDRGPWTTAADYERAVGLRELHCIRSMPKLPRSPIALHYSGTYQPSRETKILAIESYLKILNYLLPEVSIQTSHIWHSDLHTENIFVNPNNPSEIYGIIDWQSTELAPLYNHTIEPYILDYEGPPLDGLLERPKFADIHSLFQGDPEPLAQRKATSLYTKMSLVSLYRHLVHKKMPLLFKALEFRETVCFQLILFARNLLIDGEATYLALLADQQQNNWQDILKEKMTCTDEKFPLSFSAEMIHQIEKDHIGATSSLELMQEIREMIGPKYFYARGMVTHDEYNEARQIIPRAKTEFIRKYARDEDEIAELESVWPFD</sequence>
<reference evidence="2" key="1">
    <citation type="journal article" date="2017" name="Genome Biol.">
        <title>Comparative genomics reveals high biological diversity and specific adaptations in the industrially and medically important fungal genus Aspergillus.</title>
        <authorList>
            <person name="de Vries R.P."/>
            <person name="Riley R."/>
            <person name="Wiebenga A."/>
            <person name="Aguilar-Osorio G."/>
            <person name="Amillis S."/>
            <person name="Uchima C.A."/>
            <person name="Anderluh G."/>
            <person name="Asadollahi M."/>
            <person name="Askin M."/>
            <person name="Barry K."/>
            <person name="Battaglia E."/>
            <person name="Bayram O."/>
            <person name="Benocci T."/>
            <person name="Braus-Stromeyer S.A."/>
            <person name="Caldana C."/>
            <person name="Canovas D."/>
            <person name="Cerqueira G.C."/>
            <person name="Chen F."/>
            <person name="Chen W."/>
            <person name="Choi C."/>
            <person name="Clum A."/>
            <person name="Dos Santos R.A."/>
            <person name="Damasio A.R."/>
            <person name="Diallinas G."/>
            <person name="Emri T."/>
            <person name="Fekete E."/>
            <person name="Flipphi M."/>
            <person name="Freyberg S."/>
            <person name="Gallo A."/>
            <person name="Gournas C."/>
            <person name="Habgood R."/>
            <person name="Hainaut M."/>
            <person name="Harispe M.L."/>
            <person name="Henrissat B."/>
            <person name="Hilden K.S."/>
            <person name="Hope R."/>
            <person name="Hossain A."/>
            <person name="Karabika E."/>
            <person name="Karaffa L."/>
            <person name="Karanyi Z."/>
            <person name="Krasevec N."/>
            <person name="Kuo A."/>
            <person name="Kusch H."/>
            <person name="LaButti K."/>
            <person name="Lagendijk E.L."/>
            <person name="Lapidus A."/>
            <person name="Levasseur A."/>
            <person name="Lindquist E."/>
            <person name="Lipzen A."/>
            <person name="Logrieco A.F."/>
            <person name="MacCabe A."/>
            <person name="Maekelae M.R."/>
            <person name="Malavazi I."/>
            <person name="Melin P."/>
            <person name="Meyer V."/>
            <person name="Mielnichuk N."/>
            <person name="Miskei M."/>
            <person name="Molnar A.P."/>
            <person name="Mule G."/>
            <person name="Ngan C.Y."/>
            <person name="Orejas M."/>
            <person name="Orosz E."/>
            <person name="Ouedraogo J.P."/>
            <person name="Overkamp K.M."/>
            <person name="Park H.-S."/>
            <person name="Perrone G."/>
            <person name="Piumi F."/>
            <person name="Punt P.J."/>
            <person name="Ram A.F."/>
            <person name="Ramon A."/>
            <person name="Rauscher S."/>
            <person name="Record E."/>
            <person name="Riano-Pachon D.M."/>
            <person name="Robert V."/>
            <person name="Roehrig J."/>
            <person name="Ruller R."/>
            <person name="Salamov A."/>
            <person name="Salih N.S."/>
            <person name="Samson R.A."/>
            <person name="Sandor E."/>
            <person name="Sanguinetti M."/>
            <person name="Schuetze T."/>
            <person name="Sepcic K."/>
            <person name="Shelest E."/>
            <person name="Sherlock G."/>
            <person name="Sophianopoulou V."/>
            <person name="Squina F.M."/>
            <person name="Sun H."/>
            <person name="Susca A."/>
            <person name="Todd R.B."/>
            <person name="Tsang A."/>
            <person name="Unkles S.E."/>
            <person name="van de Wiele N."/>
            <person name="van Rossen-Uffink D."/>
            <person name="Oliveira J.V."/>
            <person name="Vesth T.C."/>
            <person name="Visser J."/>
            <person name="Yu J.-H."/>
            <person name="Zhou M."/>
            <person name="Andersen M.R."/>
            <person name="Archer D.B."/>
            <person name="Baker S.E."/>
            <person name="Benoit I."/>
            <person name="Brakhage A.A."/>
            <person name="Braus G.H."/>
            <person name="Fischer R."/>
            <person name="Frisvad J.C."/>
            <person name="Goldman G.H."/>
            <person name="Houbraken J."/>
            <person name="Oakley B."/>
            <person name="Pocsi I."/>
            <person name="Scazzocchio C."/>
            <person name="Seiboth B."/>
            <person name="vanKuyk P.A."/>
            <person name="Wortman J."/>
            <person name="Dyer P.S."/>
            <person name="Grigoriev I.V."/>
        </authorList>
    </citation>
    <scope>NUCLEOTIDE SEQUENCE [LARGE SCALE GENOMIC DNA]</scope>
    <source>
        <strain evidence="2">ITEM 5010</strain>
    </source>
</reference>
<dbReference type="Gene3D" id="3.90.1200.10">
    <property type="match status" value="1"/>
</dbReference>
<dbReference type="EMBL" id="KV907517">
    <property type="protein sequence ID" value="OOF90541.1"/>
    <property type="molecule type" value="Genomic_DNA"/>
</dbReference>
<dbReference type="Proteomes" id="UP000188318">
    <property type="component" value="Unassembled WGS sequence"/>
</dbReference>
<protein>
    <submittedName>
        <fullName evidence="1">Uncharacterized protein</fullName>
    </submittedName>
</protein>
<dbReference type="SUPFAM" id="SSF56112">
    <property type="entry name" value="Protein kinase-like (PK-like)"/>
    <property type="match status" value="1"/>
</dbReference>
<dbReference type="OMA" id="QTSHIWH"/>
<dbReference type="VEuPathDB" id="FungiDB:ASPCADRAFT_59135"/>
<accession>A0A1R3R7T7</accession>
<dbReference type="InterPro" id="IPR011009">
    <property type="entry name" value="Kinase-like_dom_sf"/>
</dbReference>
<dbReference type="AlphaFoldDB" id="A0A1R3R7T7"/>
<keyword evidence="2" id="KW-1185">Reference proteome</keyword>
<dbReference type="PANTHER" id="PTHR36091:SF2">
    <property type="entry name" value="AMINOGLYCOSIDE PHOSPHOTRANSFERASE DOMAIN-CONTAINING PROTEIN"/>
    <property type="match status" value="1"/>
</dbReference>
<dbReference type="PANTHER" id="PTHR36091">
    <property type="entry name" value="ALTERED INHERITANCE OF MITOCHONDRIA PROTEIN 9, MITOCHONDRIAL"/>
    <property type="match status" value="1"/>
</dbReference>
<gene>
    <name evidence="1" type="ORF">ASPCADRAFT_59135</name>
</gene>